<proteinExistence type="predicted"/>
<evidence type="ECO:0000313" key="1">
    <source>
        <dbReference type="EMBL" id="KQK76720.1"/>
    </source>
</evidence>
<reference evidence="1 2" key="1">
    <citation type="submission" date="2015-10" db="EMBL/GenBank/DDBJ databases">
        <authorList>
            <person name="Gilbert D.G."/>
        </authorList>
    </citation>
    <scope>NUCLEOTIDE SEQUENCE [LARGE SCALE GENOMIC DNA]</scope>
    <source>
        <strain evidence="1">FVVF132</strain>
    </source>
</reference>
<gene>
    <name evidence="1" type="ORF">AAES_132727</name>
</gene>
<accession>A0A0Q3M245</accession>
<sequence length="72" mass="7990">MNLWGGDKAIITGNVSNPRLHSTASAEKTFTQLVEQNLTIPALAVLYAGYRMPTSMTIQHDRKGYVQTVNLR</sequence>
<comment type="caution">
    <text evidence="1">The sequence shown here is derived from an EMBL/GenBank/DDBJ whole genome shotgun (WGS) entry which is preliminary data.</text>
</comment>
<dbReference type="EMBL" id="LMAW01002819">
    <property type="protein sequence ID" value="KQK76720.1"/>
    <property type="molecule type" value="Genomic_DNA"/>
</dbReference>
<keyword evidence="2" id="KW-1185">Reference proteome</keyword>
<name>A0A0Q3M245_AMAAE</name>
<dbReference type="AlphaFoldDB" id="A0A0Q3M245"/>
<protein>
    <submittedName>
        <fullName evidence="1">Uncharacterized protein</fullName>
    </submittedName>
</protein>
<dbReference type="Proteomes" id="UP000051836">
    <property type="component" value="Unassembled WGS sequence"/>
</dbReference>
<evidence type="ECO:0000313" key="2">
    <source>
        <dbReference type="Proteomes" id="UP000051836"/>
    </source>
</evidence>
<organism evidence="1 2">
    <name type="scientific">Amazona aestiva</name>
    <name type="common">Blue-fronted Amazon parrot</name>
    <dbReference type="NCBI Taxonomy" id="12930"/>
    <lineage>
        <taxon>Eukaryota</taxon>
        <taxon>Metazoa</taxon>
        <taxon>Chordata</taxon>
        <taxon>Craniata</taxon>
        <taxon>Vertebrata</taxon>
        <taxon>Euteleostomi</taxon>
        <taxon>Archelosauria</taxon>
        <taxon>Archosauria</taxon>
        <taxon>Dinosauria</taxon>
        <taxon>Saurischia</taxon>
        <taxon>Theropoda</taxon>
        <taxon>Coelurosauria</taxon>
        <taxon>Aves</taxon>
        <taxon>Neognathae</taxon>
        <taxon>Neoaves</taxon>
        <taxon>Telluraves</taxon>
        <taxon>Australaves</taxon>
        <taxon>Psittaciformes</taxon>
        <taxon>Psittacidae</taxon>
        <taxon>Amazona</taxon>
    </lineage>
</organism>